<comment type="caution">
    <text evidence="15">The sequence shown here is derived from an EMBL/GenBank/DDBJ whole genome shotgun (WGS) entry which is preliminary data.</text>
</comment>
<evidence type="ECO:0000313" key="15">
    <source>
        <dbReference type="EMBL" id="TDQ40738.1"/>
    </source>
</evidence>
<evidence type="ECO:0000256" key="4">
    <source>
        <dbReference type="ARBA" id="ARBA00010763"/>
    </source>
</evidence>
<keyword evidence="10 13" id="KW-0460">Magnesium</keyword>
<feature type="domain" description="MoaB/Mog" evidence="14">
    <location>
        <begin position="176"/>
        <end position="314"/>
    </location>
</feature>
<gene>
    <name evidence="15" type="ORF">EV213_10584</name>
</gene>
<evidence type="ECO:0000256" key="12">
    <source>
        <dbReference type="ARBA" id="ARBA00047317"/>
    </source>
</evidence>
<dbReference type="InterPro" id="IPR036135">
    <property type="entry name" value="MoeA_linker/N_sf"/>
</dbReference>
<comment type="pathway">
    <text evidence="3 13">Cofactor biosynthesis; molybdopterin biosynthesis.</text>
</comment>
<evidence type="ECO:0000259" key="14">
    <source>
        <dbReference type="SMART" id="SM00852"/>
    </source>
</evidence>
<dbReference type="GO" id="GO:0005829">
    <property type="term" value="C:cytosol"/>
    <property type="evidence" value="ECO:0007669"/>
    <property type="project" value="TreeGrafter"/>
</dbReference>
<dbReference type="FunFam" id="2.170.190.11:FF:000001">
    <property type="entry name" value="Molybdopterin molybdenumtransferase"/>
    <property type="match status" value="1"/>
</dbReference>
<evidence type="ECO:0000256" key="5">
    <source>
        <dbReference type="ARBA" id="ARBA00013269"/>
    </source>
</evidence>
<dbReference type="Pfam" id="PF03454">
    <property type="entry name" value="MoeA_C"/>
    <property type="match status" value="1"/>
</dbReference>
<dbReference type="Gene3D" id="3.90.105.10">
    <property type="entry name" value="Molybdopterin biosynthesis moea protein, domain 2"/>
    <property type="match status" value="1"/>
</dbReference>
<dbReference type="GO" id="GO:0046872">
    <property type="term" value="F:metal ion binding"/>
    <property type="evidence" value="ECO:0007669"/>
    <property type="project" value="UniProtKB-UniRule"/>
</dbReference>
<dbReference type="InterPro" id="IPR038987">
    <property type="entry name" value="MoeA-like"/>
</dbReference>
<name>A0A4R6U2T0_9BACI</name>
<evidence type="ECO:0000256" key="10">
    <source>
        <dbReference type="ARBA" id="ARBA00022842"/>
    </source>
</evidence>
<keyword evidence="11 13" id="KW-0501">Molybdenum cofactor biosynthesis</keyword>
<dbReference type="SUPFAM" id="SSF63867">
    <property type="entry name" value="MoeA C-terminal domain-like"/>
    <property type="match status" value="1"/>
</dbReference>
<comment type="cofactor">
    <cofactor evidence="1 13">
        <name>Mg(2+)</name>
        <dbReference type="ChEBI" id="CHEBI:18420"/>
    </cofactor>
</comment>
<dbReference type="SUPFAM" id="SSF53218">
    <property type="entry name" value="Molybdenum cofactor biosynthesis proteins"/>
    <property type="match status" value="1"/>
</dbReference>
<dbReference type="EMBL" id="SNYJ01000005">
    <property type="protein sequence ID" value="TDQ40738.1"/>
    <property type="molecule type" value="Genomic_DNA"/>
</dbReference>
<dbReference type="Pfam" id="PF00994">
    <property type="entry name" value="MoCF_biosynth"/>
    <property type="match status" value="1"/>
</dbReference>
<dbReference type="Gene3D" id="3.40.980.10">
    <property type="entry name" value="MoaB/Mog-like domain"/>
    <property type="match status" value="1"/>
</dbReference>
<dbReference type="SMART" id="SM00852">
    <property type="entry name" value="MoCF_biosynth"/>
    <property type="match status" value="1"/>
</dbReference>
<evidence type="ECO:0000256" key="11">
    <source>
        <dbReference type="ARBA" id="ARBA00023150"/>
    </source>
</evidence>
<comment type="catalytic activity">
    <reaction evidence="12">
        <text>adenylyl-molybdopterin + molybdate = Mo-molybdopterin + AMP + H(+)</text>
        <dbReference type="Rhea" id="RHEA:35047"/>
        <dbReference type="ChEBI" id="CHEBI:15378"/>
        <dbReference type="ChEBI" id="CHEBI:36264"/>
        <dbReference type="ChEBI" id="CHEBI:62727"/>
        <dbReference type="ChEBI" id="CHEBI:71302"/>
        <dbReference type="ChEBI" id="CHEBI:456215"/>
        <dbReference type="EC" id="2.10.1.1"/>
    </reaction>
</comment>
<evidence type="ECO:0000256" key="7">
    <source>
        <dbReference type="ARBA" id="ARBA00022505"/>
    </source>
</evidence>
<dbReference type="InterPro" id="IPR001453">
    <property type="entry name" value="MoaB/Mog_dom"/>
</dbReference>
<reference evidence="15 16" key="1">
    <citation type="submission" date="2019-03" db="EMBL/GenBank/DDBJ databases">
        <title>Genomic Encyclopedia of Type Strains, Phase IV (KMG-IV): sequencing the most valuable type-strain genomes for metagenomic binning, comparative biology and taxonomic classification.</title>
        <authorList>
            <person name="Goeker M."/>
        </authorList>
    </citation>
    <scope>NUCLEOTIDE SEQUENCE [LARGE SCALE GENOMIC DNA]</scope>
    <source>
        <strain evidence="15 16">DSM 28697</strain>
    </source>
</reference>
<protein>
    <recommendedName>
        <fullName evidence="6 13">Molybdopterin molybdenumtransferase</fullName>
        <ecNumber evidence="5 13">2.10.1.1</ecNumber>
    </recommendedName>
</protein>
<dbReference type="GO" id="GO:0061599">
    <property type="term" value="F:molybdopterin molybdotransferase activity"/>
    <property type="evidence" value="ECO:0007669"/>
    <property type="project" value="UniProtKB-UniRule"/>
</dbReference>
<comment type="similarity">
    <text evidence="4 13">Belongs to the MoeA family.</text>
</comment>
<dbReference type="OrthoDB" id="9804758at2"/>
<dbReference type="AlphaFoldDB" id="A0A4R6U2T0"/>
<dbReference type="InterPro" id="IPR036688">
    <property type="entry name" value="MoeA_C_domain_IV_sf"/>
</dbReference>
<dbReference type="FunFam" id="3.40.980.10:FF:000004">
    <property type="entry name" value="Molybdopterin molybdenumtransferase"/>
    <property type="match status" value="1"/>
</dbReference>
<dbReference type="GO" id="GO:0006777">
    <property type="term" value="P:Mo-molybdopterin cofactor biosynthetic process"/>
    <property type="evidence" value="ECO:0007669"/>
    <property type="project" value="UniProtKB-UniRule"/>
</dbReference>
<dbReference type="InterPro" id="IPR036425">
    <property type="entry name" value="MoaB/Mog-like_dom_sf"/>
</dbReference>
<keyword evidence="8 13" id="KW-0808">Transferase</keyword>
<dbReference type="PANTHER" id="PTHR10192:SF5">
    <property type="entry name" value="GEPHYRIN"/>
    <property type="match status" value="1"/>
</dbReference>
<keyword evidence="9 13" id="KW-0479">Metal-binding</keyword>
<evidence type="ECO:0000313" key="16">
    <source>
        <dbReference type="Proteomes" id="UP000295632"/>
    </source>
</evidence>
<evidence type="ECO:0000256" key="1">
    <source>
        <dbReference type="ARBA" id="ARBA00001946"/>
    </source>
</evidence>
<sequence length="416" mass="45089">MSHVMRFARKGTVEHIPIEQCYGRHLGEPLVASHQVPPFNKSPYDGFAIRACDTSECTRVQPKRFEVIGTIGAGALFEETVQQYQAVRIMTGAAIPDGCDAVVMLERGRHYHEAGTDFVDFNYVVKTGENISFAGEDTEAGAVLVTEGEPINPGVTALLATFGYAQVPVSRKPTVGVLSTGSELLEIGEAMEPGKIRNSNAAMLQAQIQRAGGEVIYFGQCEDDLEASLSRVEAAFEQVDILLTTGGVSVGDFDYLPAIYEWMQANVLFNKIAMRPGSVTTAAEKDGRILFGLSGNPSACYIGFELYVYPLIRSFLRSDSPYRRQAHAFLGADFPKANPYDRFVRGALTIQEGVLIATPVGLDKSNVVTSLAGADCLIMLPHGTKGYERGAQVTVFLLEDEKGASRSGFEQTIAIH</sequence>
<dbReference type="NCBIfam" id="TIGR00177">
    <property type="entry name" value="molyb_syn"/>
    <property type="match status" value="1"/>
</dbReference>
<dbReference type="InterPro" id="IPR005111">
    <property type="entry name" value="MoeA_C_domain_IV"/>
</dbReference>
<evidence type="ECO:0000256" key="3">
    <source>
        <dbReference type="ARBA" id="ARBA00005046"/>
    </source>
</evidence>
<evidence type="ECO:0000256" key="2">
    <source>
        <dbReference type="ARBA" id="ARBA00002901"/>
    </source>
</evidence>
<dbReference type="UniPathway" id="UPA00344"/>
<dbReference type="Proteomes" id="UP000295632">
    <property type="component" value="Unassembled WGS sequence"/>
</dbReference>
<comment type="function">
    <text evidence="2 13">Catalyzes the insertion of molybdate into adenylated molybdopterin with the concomitant release of AMP.</text>
</comment>
<dbReference type="Gene3D" id="2.40.340.10">
    <property type="entry name" value="MoeA, C-terminal, domain IV"/>
    <property type="match status" value="1"/>
</dbReference>
<dbReference type="InterPro" id="IPR005110">
    <property type="entry name" value="MoeA_linker/N"/>
</dbReference>
<keyword evidence="16" id="KW-1185">Reference proteome</keyword>
<accession>A0A4R6U2T0</accession>
<evidence type="ECO:0000256" key="8">
    <source>
        <dbReference type="ARBA" id="ARBA00022679"/>
    </source>
</evidence>
<proteinExistence type="inferred from homology"/>
<dbReference type="EC" id="2.10.1.1" evidence="5 13"/>
<keyword evidence="7 13" id="KW-0500">Molybdenum</keyword>
<organism evidence="15 16">
    <name type="scientific">Aureibacillus halotolerans</name>
    <dbReference type="NCBI Taxonomy" id="1508390"/>
    <lineage>
        <taxon>Bacteria</taxon>
        <taxon>Bacillati</taxon>
        <taxon>Bacillota</taxon>
        <taxon>Bacilli</taxon>
        <taxon>Bacillales</taxon>
        <taxon>Bacillaceae</taxon>
        <taxon>Aureibacillus</taxon>
    </lineage>
</organism>
<dbReference type="Gene3D" id="2.170.190.11">
    <property type="entry name" value="Molybdopterin biosynthesis moea protein, domain 3"/>
    <property type="match status" value="1"/>
</dbReference>
<dbReference type="NCBIfam" id="NF045515">
    <property type="entry name" value="Glp_gephyrin"/>
    <property type="match status" value="1"/>
</dbReference>
<dbReference type="PANTHER" id="PTHR10192">
    <property type="entry name" value="MOLYBDOPTERIN BIOSYNTHESIS PROTEIN"/>
    <property type="match status" value="1"/>
</dbReference>
<evidence type="ECO:0000256" key="6">
    <source>
        <dbReference type="ARBA" id="ARBA00021108"/>
    </source>
</evidence>
<dbReference type="CDD" id="cd00887">
    <property type="entry name" value="MoeA"/>
    <property type="match status" value="1"/>
</dbReference>
<dbReference type="SUPFAM" id="SSF63882">
    <property type="entry name" value="MoeA N-terminal region -like"/>
    <property type="match status" value="1"/>
</dbReference>
<evidence type="ECO:0000256" key="9">
    <source>
        <dbReference type="ARBA" id="ARBA00022723"/>
    </source>
</evidence>
<dbReference type="Pfam" id="PF03453">
    <property type="entry name" value="MoeA_N"/>
    <property type="match status" value="1"/>
</dbReference>
<evidence type="ECO:0000256" key="13">
    <source>
        <dbReference type="RuleBase" id="RU365090"/>
    </source>
</evidence>